<keyword evidence="5" id="KW-1185">Reference proteome</keyword>
<dbReference type="Gene3D" id="3.10.100.10">
    <property type="entry name" value="Mannose-Binding Protein A, subunit A"/>
    <property type="match status" value="1"/>
</dbReference>
<dbReference type="Pfam" id="PF00059">
    <property type="entry name" value="Lectin_C"/>
    <property type="match status" value="1"/>
</dbReference>
<sequence length="193" mass="22701">MCNIPRSWLSAKKRSWTHMTLDLGLTYDTELKQEPDTCTAVVMAESYCKGYIYDYRCYFIPEASNIIKSEFMQSDVFCEKLNASLMAIFNKQQMKWLSAMFPSSIPIWTGYKYNTTSIEYYWYDGSRVINANWTTEQTITGDCVFINGNGEWEMANCMKNESFYCTLEVPYDFDLVLVMVTHRMFTVHQMVLW</sequence>
<evidence type="ECO:0000256" key="1">
    <source>
        <dbReference type="ARBA" id="ARBA00022734"/>
    </source>
</evidence>
<dbReference type="InterPro" id="IPR016187">
    <property type="entry name" value="CTDL_fold"/>
</dbReference>
<evidence type="ECO:0000256" key="2">
    <source>
        <dbReference type="ARBA" id="ARBA00023157"/>
    </source>
</evidence>
<dbReference type="InterPro" id="IPR001304">
    <property type="entry name" value="C-type_lectin-like"/>
</dbReference>
<keyword evidence="2" id="KW-1015">Disulfide bond</keyword>
<dbReference type="Proteomes" id="UP001208570">
    <property type="component" value="Unassembled WGS sequence"/>
</dbReference>
<evidence type="ECO:0000313" key="5">
    <source>
        <dbReference type="Proteomes" id="UP001208570"/>
    </source>
</evidence>
<dbReference type="CDD" id="cd00037">
    <property type="entry name" value="CLECT"/>
    <property type="match status" value="1"/>
</dbReference>
<evidence type="ECO:0000313" key="4">
    <source>
        <dbReference type="EMBL" id="KAK2147046.1"/>
    </source>
</evidence>
<dbReference type="AlphaFoldDB" id="A0AAD9J5U6"/>
<reference evidence="4" key="1">
    <citation type="journal article" date="2023" name="Mol. Biol. Evol.">
        <title>Third-Generation Sequencing Reveals the Adaptive Role of the Epigenome in Three Deep-Sea Polychaetes.</title>
        <authorList>
            <person name="Perez M."/>
            <person name="Aroh O."/>
            <person name="Sun Y."/>
            <person name="Lan Y."/>
            <person name="Juniper S.K."/>
            <person name="Young C.R."/>
            <person name="Angers B."/>
            <person name="Qian P.Y."/>
        </authorList>
    </citation>
    <scope>NUCLEOTIDE SEQUENCE</scope>
    <source>
        <strain evidence="4">P08H-3</strain>
    </source>
</reference>
<proteinExistence type="predicted"/>
<dbReference type="PANTHER" id="PTHR46746">
    <property type="entry name" value="KILLER CELL LECTIN-LIKE RECEPTOR SUBFAMILY F MEMBER 2"/>
    <property type="match status" value="1"/>
</dbReference>
<keyword evidence="1" id="KW-0430">Lectin</keyword>
<dbReference type="GO" id="GO:0030246">
    <property type="term" value="F:carbohydrate binding"/>
    <property type="evidence" value="ECO:0007669"/>
    <property type="project" value="UniProtKB-KW"/>
</dbReference>
<feature type="domain" description="C-type lectin" evidence="3">
    <location>
        <begin position="53"/>
        <end position="166"/>
    </location>
</feature>
<dbReference type="PANTHER" id="PTHR46746:SF9">
    <property type="entry name" value="CD209 ANTIGEN-LIKE PROTEIN C-LIKE"/>
    <property type="match status" value="1"/>
</dbReference>
<gene>
    <name evidence="4" type="ORF">LSH36_573g07055</name>
</gene>
<dbReference type="SMART" id="SM00034">
    <property type="entry name" value="CLECT"/>
    <property type="match status" value="1"/>
</dbReference>
<dbReference type="SUPFAM" id="SSF56436">
    <property type="entry name" value="C-type lectin-like"/>
    <property type="match status" value="1"/>
</dbReference>
<dbReference type="EMBL" id="JAODUP010000573">
    <property type="protein sequence ID" value="KAK2147046.1"/>
    <property type="molecule type" value="Genomic_DNA"/>
</dbReference>
<comment type="caution">
    <text evidence="4">The sequence shown here is derived from an EMBL/GenBank/DDBJ whole genome shotgun (WGS) entry which is preliminary data.</text>
</comment>
<dbReference type="PROSITE" id="PS50041">
    <property type="entry name" value="C_TYPE_LECTIN_2"/>
    <property type="match status" value="1"/>
</dbReference>
<name>A0AAD9J5U6_9ANNE</name>
<protein>
    <recommendedName>
        <fullName evidence="3">C-type lectin domain-containing protein</fullName>
    </recommendedName>
</protein>
<evidence type="ECO:0000259" key="3">
    <source>
        <dbReference type="PROSITE" id="PS50041"/>
    </source>
</evidence>
<accession>A0AAD9J5U6</accession>
<dbReference type="InterPro" id="IPR051379">
    <property type="entry name" value="C-type_Lectin_Receptor_IMM"/>
</dbReference>
<organism evidence="4 5">
    <name type="scientific">Paralvinella palmiformis</name>
    <dbReference type="NCBI Taxonomy" id="53620"/>
    <lineage>
        <taxon>Eukaryota</taxon>
        <taxon>Metazoa</taxon>
        <taxon>Spiralia</taxon>
        <taxon>Lophotrochozoa</taxon>
        <taxon>Annelida</taxon>
        <taxon>Polychaeta</taxon>
        <taxon>Sedentaria</taxon>
        <taxon>Canalipalpata</taxon>
        <taxon>Terebellida</taxon>
        <taxon>Terebelliformia</taxon>
        <taxon>Alvinellidae</taxon>
        <taxon>Paralvinella</taxon>
    </lineage>
</organism>
<dbReference type="InterPro" id="IPR016186">
    <property type="entry name" value="C-type_lectin-like/link_sf"/>
</dbReference>